<evidence type="ECO:0000313" key="2">
    <source>
        <dbReference type="Proteomes" id="UP001594351"/>
    </source>
</evidence>
<dbReference type="EMBL" id="JBHPBY010000634">
    <property type="protein sequence ID" value="MFC1853883.1"/>
    <property type="molecule type" value="Genomic_DNA"/>
</dbReference>
<dbReference type="SUPFAM" id="SSF51395">
    <property type="entry name" value="FMN-linked oxidoreductases"/>
    <property type="match status" value="1"/>
</dbReference>
<sequence>MSILFTPQNVGALEIKNRFVHSATYESMAQENGMVTDQLVKRYKTLAKGTTTQNV</sequence>
<gene>
    <name evidence="1" type="ORF">ACFL27_27175</name>
</gene>
<keyword evidence="2" id="KW-1185">Reference proteome</keyword>
<organism evidence="1 2">
    <name type="scientific">candidate division CSSED10-310 bacterium</name>
    <dbReference type="NCBI Taxonomy" id="2855610"/>
    <lineage>
        <taxon>Bacteria</taxon>
        <taxon>Bacteria division CSSED10-310</taxon>
    </lineage>
</organism>
<dbReference type="Gene3D" id="3.20.20.70">
    <property type="entry name" value="Aldolase class I"/>
    <property type="match status" value="1"/>
</dbReference>
<comment type="caution">
    <text evidence="1">The sequence shown here is derived from an EMBL/GenBank/DDBJ whole genome shotgun (WGS) entry which is preliminary data.</text>
</comment>
<dbReference type="InterPro" id="IPR013785">
    <property type="entry name" value="Aldolase_TIM"/>
</dbReference>
<evidence type="ECO:0000313" key="1">
    <source>
        <dbReference type="EMBL" id="MFC1853883.1"/>
    </source>
</evidence>
<proteinExistence type="predicted"/>
<name>A0ABV6Z610_UNCC1</name>
<protein>
    <submittedName>
        <fullName evidence="1">Uncharacterized protein</fullName>
    </submittedName>
</protein>
<accession>A0ABV6Z610</accession>
<dbReference type="Proteomes" id="UP001594351">
    <property type="component" value="Unassembled WGS sequence"/>
</dbReference>
<reference evidence="1 2" key="1">
    <citation type="submission" date="2024-09" db="EMBL/GenBank/DDBJ databases">
        <title>Laminarin stimulates single cell rates of sulfate reduction while oxygen inhibits transcriptomic activity in coastal marine sediment.</title>
        <authorList>
            <person name="Lindsay M."/>
            <person name="Orcutt B."/>
            <person name="Emerson D."/>
            <person name="Stepanauskas R."/>
            <person name="D'Angelo T."/>
        </authorList>
    </citation>
    <scope>NUCLEOTIDE SEQUENCE [LARGE SCALE GENOMIC DNA]</scope>
    <source>
        <strain evidence="1">SAG AM-311-K15</strain>
    </source>
</reference>